<name>A0ABD2LD50_9BILA</name>
<accession>A0ABD2LD50</accession>
<dbReference type="EMBL" id="JBICBT010000455">
    <property type="protein sequence ID" value="KAL3113129.1"/>
    <property type="molecule type" value="Genomic_DNA"/>
</dbReference>
<proteinExistence type="predicted"/>
<comment type="caution">
    <text evidence="1">The sequence shown here is derived from an EMBL/GenBank/DDBJ whole genome shotgun (WGS) entry which is preliminary data.</text>
</comment>
<keyword evidence="2" id="KW-1185">Reference proteome</keyword>
<dbReference type="Proteomes" id="UP001620626">
    <property type="component" value="Unassembled WGS sequence"/>
</dbReference>
<gene>
    <name evidence="1" type="ORF">niasHT_011192</name>
</gene>
<reference evidence="1 2" key="1">
    <citation type="submission" date="2024-10" db="EMBL/GenBank/DDBJ databases">
        <authorList>
            <person name="Kim D."/>
        </authorList>
    </citation>
    <scope>NUCLEOTIDE SEQUENCE [LARGE SCALE GENOMIC DNA]</scope>
    <source>
        <strain evidence="1">BH-2024</strain>
    </source>
</reference>
<sequence>MATIFPSSPETLVPIRNALIARRQIKLVSLDWWCWIQPTTTDKRQAFNGLMPAQSSRIITISGVDNFFDYTI</sequence>
<protein>
    <submittedName>
        <fullName evidence="1">Uncharacterized protein</fullName>
    </submittedName>
</protein>
<evidence type="ECO:0000313" key="1">
    <source>
        <dbReference type="EMBL" id="KAL3113129.1"/>
    </source>
</evidence>
<dbReference type="AlphaFoldDB" id="A0ABD2LD50"/>
<evidence type="ECO:0000313" key="2">
    <source>
        <dbReference type="Proteomes" id="UP001620626"/>
    </source>
</evidence>
<organism evidence="1 2">
    <name type="scientific">Heterodera trifolii</name>
    <dbReference type="NCBI Taxonomy" id="157864"/>
    <lineage>
        <taxon>Eukaryota</taxon>
        <taxon>Metazoa</taxon>
        <taxon>Ecdysozoa</taxon>
        <taxon>Nematoda</taxon>
        <taxon>Chromadorea</taxon>
        <taxon>Rhabditida</taxon>
        <taxon>Tylenchina</taxon>
        <taxon>Tylenchomorpha</taxon>
        <taxon>Tylenchoidea</taxon>
        <taxon>Heteroderidae</taxon>
        <taxon>Heteroderinae</taxon>
        <taxon>Heterodera</taxon>
    </lineage>
</organism>